<feature type="non-terminal residue" evidence="2">
    <location>
        <position position="122"/>
    </location>
</feature>
<dbReference type="Pfam" id="PF07647">
    <property type="entry name" value="SAM_2"/>
    <property type="match status" value="1"/>
</dbReference>
<evidence type="ECO:0000313" key="2">
    <source>
        <dbReference type="EMBL" id="CAB4045490.1"/>
    </source>
</evidence>
<protein>
    <submittedName>
        <fullName evidence="2">tRNA (Uracil-O(2)-)-methyltransferase</fullName>
    </submittedName>
</protein>
<name>A0A7D9MH12_PARCT</name>
<gene>
    <name evidence="2" type="ORF">PACLA_8A012425</name>
</gene>
<organism evidence="2 3">
    <name type="scientific">Paramuricea clavata</name>
    <name type="common">Red gorgonian</name>
    <name type="synonym">Violescent sea-whip</name>
    <dbReference type="NCBI Taxonomy" id="317549"/>
    <lineage>
        <taxon>Eukaryota</taxon>
        <taxon>Metazoa</taxon>
        <taxon>Cnidaria</taxon>
        <taxon>Anthozoa</taxon>
        <taxon>Octocorallia</taxon>
        <taxon>Malacalcyonacea</taxon>
        <taxon>Plexauridae</taxon>
        <taxon>Paramuricea</taxon>
    </lineage>
</organism>
<dbReference type="Pfam" id="PF13384">
    <property type="entry name" value="HTH_23"/>
    <property type="match status" value="1"/>
</dbReference>
<dbReference type="OrthoDB" id="6070127at2759"/>
<dbReference type="SUPFAM" id="SSF47769">
    <property type="entry name" value="SAM/Pointed domain"/>
    <property type="match status" value="1"/>
</dbReference>
<comment type="caution">
    <text evidence="2">The sequence shown here is derived from an EMBL/GenBank/DDBJ whole genome shotgun (WGS) entry which is preliminary data.</text>
</comment>
<sequence length="122" mass="13852">MDDVLRKLSLEHLINNFNEQKISPDIVCKLSLQELEKLGITNKQNVMSLRIACSTFSKGKPIKLNSVCGAPKFFIPKGVLESWLDEDFTIAEISSLLGVSESTVYRRMREYELTSLTKILMI</sequence>
<reference evidence="2" key="1">
    <citation type="submission" date="2020-04" db="EMBL/GenBank/DDBJ databases">
        <authorList>
            <person name="Alioto T."/>
            <person name="Alioto T."/>
            <person name="Gomez Garrido J."/>
        </authorList>
    </citation>
    <scope>NUCLEOTIDE SEQUENCE</scope>
    <source>
        <strain evidence="2">A484AB</strain>
    </source>
</reference>
<evidence type="ECO:0000259" key="1">
    <source>
        <dbReference type="Pfam" id="PF07647"/>
    </source>
</evidence>
<proteinExistence type="predicted"/>
<dbReference type="InterPro" id="IPR001660">
    <property type="entry name" value="SAM"/>
</dbReference>
<accession>A0A7D9MH12</accession>
<dbReference type="InterPro" id="IPR013761">
    <property type="entry name" value="SAM/pointed_sf"/>
</dbReference>
<dbReference type="EMBL" id="CACRXK020039777">
    <property type="protein sequence ID" value="CAB4045490.1"/>
    <property type="molecule type" value="Genomic_DNA"/>
</dbReference>
<dbReference type="Proteomes" id="UP001152795">
    <property type="component" value="Unassembled WGS sequence"/>
</dbReference>
<keyword evidence="3" id="KW-1185">Reference proteome</keyword>
<dbReference type="Gene3D" id="1.10.150.50">
    <property type="entry name" value="Transcription Factor, Ets-1"/>
    <property type="match status" value="1"/>
</dbReference>
<evidence type="ECO:0000313" key="3">
    <source>
        <dbReference type="Proteomes" id="UP001152795"/>
    </source>
</evidence>
<feature type="domain" description="SAM" evidence="1">
    <location>
        <begin position="5"/>
        <end position="43"/>
    </location>
</feature>
<dbReference type="AlphaFoldDB" id="A0A7D9MH12"/>